<comment type="subcellular location">
    <subcellularLocation>
        <location evidence="1">Cell membrane</location>
        <topology evidence="1">Multi-pass membrane protein</topology>
    </subcellularLocation>
</comment>
<dbReference type="InterPro" id="IPR013604">
    <property type="entry name" value="7TM_chemorcpt"/>
</dbReference>
<feature type="transmembrane region" description="Helical" evidence="6">
    <location>
        <begin position="21"/>
        <end position="41"/>
    </location>
</feature>
<reference evidence="8" key="1">
    <citation type="journal article" date="2008" name="Insect Biochem. Mol. Biol.">
        <title>The genome of a lepidopteran model insect, the silkworm Bombyx mori.</title>
        <authorList>
            <consortium name="International Silkworm Genome Consortium"/>
        </authorList>
    </citation>
    <scope>NUCLEOTIDE SEQUENCE [LARGE SCALE GENOMIC DNA]</scope>
    <source>
        <strain evidence="8">p50T</strain>
    </source>
</reference>
<dbReference type="EnsemblMetazoa" id="XM_038014333.1">
    <property type="protein sequence ID" value="XP_037870261.1"/>
    <property type="gene ID" value="LOC119629224"/>
</dbReference>
<evidence type="ECO:0000256" key="3">
    <source>
        <dbReference type="ARBA" id="ARBA00022692"/>
    </source>
</evidence>
<reference evidence="7" key="2">
    <citation type="submission" date="2022-06" db="UniProtKB">
        <authorList>
            <consortium name="EnsemblMetazoa"/>
        </authorList>
    </citation>
    <scope>IDENTIFICATION</scope>
    <source>
        <strain evidence="7">p50T (Dazao)</strain>
    </source>
</reference>
<evidence type="ECO:0000256" key="2">
    <source>
        <dbReference type="ARBA" id="ARBA00022475"/>
    </source>
</evidence>
<sequence length="122" mass="13968">MVDVFITLEMIISNKYNMAVYVVRYLEITLDFLMLFAPVLLADMMAVQVDGLKITLHDRLCLNNGVDMKRYSSLAEFIGYVEARGCRLRACRVVPLDLTLPVTVFNVCVTYLIVMIQFADLY</sequence>
<keyword evidence="4 6" id="KW-1133">Transmembrane helix</keyword>
<name>A0A8R2R2Q1_BOMMO</name>
<keyword evidence="8" id="KW-1185">Reference proteome</keyword>
<evidence type="ECO:0000313" key="7">
    <source>
        <dbReference type="EnsemblMetazoa" id="XP_037870261.1"/>
    </source>
</evidence>
<evidence type="ECO:0000256" key="6">
    <source>
        <dbReference type="SAM" id="Phobius"/>
    </source>
</evidence>
<feature type="transmembrane region" description="Helical" evidence="6">
    <location>
        <begin position="98"/>
        <end position="119"/>
    </location>
</feature>
<dbReference type="Pfam" id="PF08395">
    <property type="entry name" value="7tm_7"/>
    <property type="match status" value="1"/>
</dbReference>
<dbReference type="GO" id="GO:0005886">
    <property type="term" value="C:plasma membrane"/>
    <property type="evidence" value="ECO:0007669"/>
    <property type="project" value="UniProtKB-SubCell"/>
</dbReference>
<keyword evidence="2" id="KW-1003">Cell membrane</keyword>
<evidence type="ECO:0000313" key="8">
    <source>
        <dbReference type="Proteomes" id="UP000005204"/>
    </source>
</evidence>
<evidence type="ECO:0000256" key="4">
    <source>
        <dbReference type="ARBA" id="ARBA00022989"/>
    </source>
</evidence>
<evidence type="ECO:0000256" key="5">
    <source>
        <dbReference type="ARBA" id="ARBA00023136"/>
    </source>
</evidence>
<evidence type="ECO:0000256" key="1">
    <source>
        <dbReference type="ARBA" id="ARBA00004651"/>
    </source>
</evidence>
<organism evidence="7 8">
    <name type="scientific">Bombyx mori</name>
    <name type="common">Silk moth</name>
    <dbReference type="NCBI Taxonomy" id="7091"/>
    <lineage>
        <taxon>Eukaryota</taxon>
        <taxon>Metazoa</taxon>
        <taxon>Ecdysozoa</taxon>
        <taxon>Arthropoda</taxon>
        <taxon>Hexapoda</taxon>
        <taxon>Insecta</taxon>
        <taxon>Pterygota</taxon>
        <taxon>Neoptera</taxon>
        <taxon>Endopterygota</taxon>
        <taxon>Lepidoptera</taxon>
        <taxon>Glossata</taxon>
        <taxon>Ditrysia</taxon>
        <taxon>Bombycoidea</taxon>
        <taxon>Bombycidae</taxon>
        <taxon>Bombycinae</taxon>
        <taxon>Bombyx</taxon>
    </lineage>
</organism>
<dbReference type="AlphaFoldDB" id="A0A8R2R2Q1"/>
<accession>A0A8R2R2Q1</accession>
<dbReference type="Proteomes" id="UP000005204">
    <property type="component" value="Unassembled WGS sequence"/>
</dbReference>
<protein>
    <submittedName>
        <fullName evidence="7">Uncharacterized protein</fullName>
    </submittedName>
</protein>
<dbReference type="GO" id="GO:0050909">
    <property type="term" value="P:sensory perception of taste"/>
    <property type="evidence" value="ECO:0007669"/>
    <property type="project" value="InterPro"/>
</dbReference>
<keyword evidence="5 6" id="KW-0472">Membrane</keyword>
<keyword evidence="3 6" id="KW-0812">Transmembrane</keyword>
<proteinExistence type="predicted"/>